<keyword evidence="2" id="KW-1185">Reference proteome</keyword>
<proteinExistence type="predicted"/>
<reference evidence="1 2" key="1">
    <citation type="journal article" date="2023" name="Science">
        <title>Complex scaffold remodeling in plant triterpene biosynthesis.</title>
        <authorList>
            <person name="De La Pena R."/>
            <person name="Hodgson H."/>
            <person name="Liu J.C."/>
            <person name="Stephenson M.J."/>
            <person name="Martin A.C."/>
            <person name="Owen C."/>
            <person name="Harkess A."/>
            <person name="Leebens-Mack J."/>
            <person name="Jimenez L.E."/>
            <person name="Osbourn A."/>
            <person name="Sattely E.S."/>
        </authorList>
    </citation>
    <scope>NUCLEOTIDE SEQUENCE [LARGE SCALE GENOMIC DNA]</scope>
    <source>
        <strain evidence="2">cv. JPN11</strain>
        <tissue evidence="1">Leaf</tissue>
    </source>
</reference>
<dbReference type="EMBL" id="CM051394">
    <property type="protein sequence ID" value="KAJ4729192.1"/>
    <property type="molecule type" value="Genomic_DNA"/>
</dbReference>
<keyword evidence="1" id="KW-0238">DNA-binding</keyword>
<comment type="caution">
    <text evidence="1">The sequence shown here is derived from an EMBL/GenBank/DDBJ whole genome shotgun (WGS) entry which is preliminary data.</text>
</comment>
<dbReference type="Proteomes" id="UP001164539">
    <property type="component" value="Chromosome 1"/>
</dbReference>
<gene>
    <name evidence="1" type="ORF">OWV82_002013</name>
</gene>
<protein>
    <submittedName>
        <fullName evidence="1">Homeobox-leucine zipper protein</fullName>
    </submittedName>
</protein>
<name>A0ACC1Z0D6_MELAZ</name>
<evidence type="ECO:0000313" key="1">
    <source>
        <dbReference type="EMBL" id="KAJ4729192.1"/>
    </source>
</evidence>
<evidence type="ECO:0000313" key="2">
    <source>
        <dbReference type="Proteomes" id="UP001164539"/>
    </source>
</evidence>
<organism evidence="1 2">
    <name type="scientific">Melia azedarach</name>
    <name type="common">Chinaberry tree</name>
    <dbReference type="NCBI Taxonomy" id="155640"/>
    <lineage>
        <taxon>Eukaryota</taxon>
        <taxon>Viridiplantae</taxon>
        <taxon>Streptophyta</taxon>
        <taxon>Embryophyta</taxon>
        <taxon>Tracheophyta</taxon>
        <taxon>Spermatophyta</taxon>
        <taxon>Magnoliopsida</taxon>
        <taxon>eudicotyledons</taxon>
        <taxon>Gunneridae</taxon>
        <taxon>Pentapetalae</taxon>
        <taxon>rosids</taxon>
        <taxon>malvids</taxon>
        <taxon>Sapindales</taxon>
        <taxon>Meliaceae</taxon>
        <taxon>Melia</taxon>
    </lineage>
</organism>
<sequence length="275" mass="31108">MEAGRLFFDSSAIHGNMLFLGNGDPTFRAARSMMNMEETSKRRLFFSSSPDDLFDDGYYDEQLPEKKRRLTPEQVHLLEKSFEAENKLEPERKTQLAKKLGLQPRQVAVWFQNRRARWKTKQLERDYDVLKSSYDALLSNYEAVVKENEKLKSEVVSLTEKLQAKEDNKESKSSKKSEPLLEDIATLSVLQFGSKIEDRLSSGSGGSAVVDEDGPQLVVDSGDSYFGCMGPVDGVQSEEDDGSEDGRSYFSDVLVAAGEHVDQQHEEALGWWVWS</sequence>
<accession>A0ACC1Z0D6</accession>
<keyword evidence="1" id="KW-0371">Homeobox</keyword>